<comment type="caution">
    <text evidence="1">The sequence shown here is derived from an EMBL/GenBank/DDBJ whole genome shotgun (WGS) entry which is preliminary data.</text>
</comment>
<dbReference type="Proteomes" id="UP000283975">
    <property type="component" value="Unassembled WGS sequence"/>
</dbReference>
<dbReference type="AlphaFoldDB" id="A0A414ARW5"/>
<sequence length="60" mass="7323">MNFLNRQTGLSAFCLFLRYKGYGSIAEKWNNKLRQILLKDFAINFKNNYKIFQYMLKFMQ</sequence>
<gene>
    <name evidence="1" type="ORF">DW839_20535</name>
</gene>
<evidence type="ECO:0000313" key="2">
    <source>
        <dbReference type="Proteomes" id="UP000283975"/>
    </source>
</evidence>
<evidence type="ECO:0000313" key="1">
    <source>
        <dbReference type="EMBL" id="RHC54227.1"/>
    </source>
</evidence>
<protein>
    <submittedName>
        <fullName evidence="1">Uncharacterized protein</fullName>
    </submittedName>
</protein>
<organism evidence="1 2">
    <name type="scientific">Enterocloster bolteae</name>
    <dbReference type="NCBI Taxonomy" id="208479"/>
    <lineage>
        <taxon>Bacteria</taxon>
        <taxon>Bacillati</taxon>
        <taxon>Bacillota</taxon>
        <taxon>Clostridia</taxon>
        <taxon>Lachnospirales</taxon>
        <taxon>Lachnospiraceae</taxon>
        <taxon>Enterocloster</taxon>
    </lineage>
</organism>
<reference evidence="1 2" key="1">
    <citation type="submission" date="2018-08" db="EMBL/GenBank/DDBJ databases">
        <title>A genome reference for cultivated species of the human gut microbiota.</title>
        <authorList>
            <person name="Zou Y."/>
            <person name="Xue W."/>
            <person name="Luo G."/>
        </authorList>
    </citation>
    <scope>NUCLEOTIDE SEQUENCE [LARGE SCALE GENOMIC DNA]</scope>
    <source>
        <strain evidence="1 2">AM35-14</strain>
    </source>
</reference>
<accession>A0A414ARW5</accession>
<name>A0A414ARW5_9FIRM</name>
<proteinExistence type="predicted"/>
<dbReference type="EMBL" id="QSHZ01000024">
    <property type="protein sequence ID" value="RHC54227.1"/>
    <property type="molecule type" value="Genomic_DNA"/>
</dbReference>